<name>A0A1Y5R661_9PROT</name>
<proteinExistence type="predicted"/>
<gene>
    <name evidence="3" type="primary">rodZ</name>
    <name evidence="3" type="ORF">OCH7691_00009</name>
</gene>
<feature type="compositionally biased region" description="Low complexity" evidence="1">
    <location>
        <begin position="236"/>
        <end position="246"/>
    </location>
</feature>
<evidence type="ECO:0000313" key="3">
    <source>
        <dbReference type="EMBL" id="SLN10071.1"/>
    </source>
</evidence>
<reference evidence="3 4" key="1">
    <citation type="submission" date="2017-03" db="EMBL/GenBank/DDBJ databases">
        <authorList>
            <person name="Afonso C.L."/>
            <person name="Miller P.J."/>
            <person name="Scott M.A."/>
            <person name="Spackman E."/>
            <person name="Goraichik I."/>
            <person name="Dimitrov K.M."/>
            <person name="Suarez D.L."/>
            <person name="Swayne D.E."/>
        </authorList>
    </citation>
    <scope>NUCLEOTIDE SEQUENCE [LARGE SCALE GENOMIC DNA]</scope>
    <source>
        <strain evidence="3 4">CECT 7691</strain>
    </source>
</reference>
<sequence>MEGPHFDGVGAQLRAVREREGISLADVAQRLRIRISQLEALEEGRYDALPGRIYVIGFLRAYARFLDLDAEQVVAFFKQETGGEGTAPSLNFPEPSSDNWSPAGWLVRISLVAAIAVFGGWYMLSQNNVALLPSVDDVPGHLARIAENPPAEESTPSDAVAEPRPAPSSTATTDTAATDEAGTTGRDMAATAQKLPPNGRSNTVSPAMAAIPEAPLTRGETPVERAEAPDPSRALAALAPPSTTLPSTPPAAPSEPASTASSAGDADDEVAPPPSVIEGSDADSLPQAEETEELVPPPPVVAANGAGGAERTLPGTYGDAHADVRVVLRARQTIWVKIQGANAEEVVDRLLKAGESYLVPNRDDLSLMASNAGALEVRVDGRVLPPLGPAGGTLRNVPLAASALLARYPADS</sequence>
<dbReference type="Pfam" id="PF13464">
    <property type="entry name" value="RodZ_C"/>
    <property type="match status" value="1"/>
</dbReference>
<dbReference type="InterPro" id="IPR010982">
    <property type="entry name" value="Lambda_DNA-bd_dom_sf"/>
</dbReference>
<accession>A0A1Y5R661</accession>
<keyword evidence="4" id="KW-1185">Reference proteome</keyword>
<dbReference type="EMBL" id="FWFR01000001">
    <property type="protein sequence ID" value="SLN10071.1"/>
    <property type="molecule type" value="Genomic_DNA"/>
</dbReference>
<evidence type="ECO:0000259" key="2">
    <source>
        <dbReference type="SMART" id="SM00530"/>
    </source>
</evidence>
<dbReference type="PANTHER" id="PTHR34475">
    <property type="match status" value="1"/>
</dbReference>
<dbReference type="InterPro" id="IPR050400">
    <property type="entry name" value="Bact_Cytoskel_RodZ"/>
</dbReference>
<feature type="domain" description="HTH cro/C1-type" evidence="2">
    <location>
        <begin position="12"/>
        <end position="73"/>
    </location>
</feature>
<dbReference type="GO" id="GO:0003677">
    <property type="term" value="F:DNA binding"/>
    <property type="evidence" value="ECO:0007669"/>
    <property type="project" value="InterPro"/>
</dbReference>
<evidence type="ECO:0000256" key="1">
    <source>
        <dbReference type="SAM" id="MobiDB-lite"/>
    </source>
</evidence>
<feature type="compositionally biased region" description="Low complexity" evidence="1">
    <location>
        <begin position="254"/>
        <end position="264"/>
    </location>
</feature>
<feature type="region of interest" description="Disordered" evidence="1">
    <location>
        <begin position="236"/>
        <end position="317"/>
    </location>
</feature>
<protein>
    <submittedName>
        <fullName evidence="3">Cytoskeleton protein RodZ</fullName>
    </submittedName>
</protein>
<dbReference type="InterPro" id="IPR001387">
    <property type="entry name" value="Cro/C1-type_HTH"/>
</dbReference>
<dbReference type="CDD" id="cd00093">
    <property type="entry name" value="HTH_XRE"/>
    <property type="match status" value="1"/>
</dbReference>
<dbReference type="PANTHER" id="PTHR34475:SF1">
    <property type="entry name" value="CYTOSKELETON PROTEIN RODZ"/>
    <property type="match status" value="1"/>
</dbReference>
<feature type="region of interest" description="Disordered" evidence="1">
    <location>
        <begin position="148"/>
        <end position="182"/>
    </location>
</feature>
<organism evidence="3 4">
    <name type="scientific">Oceanibacterium hippocampi</name>
    <dbReference type="NCBI Taxonomy" id="745714"/>
    <lineage>
        <taxon>Bacteria</taxon>
        <taxon>Pseudomonadati</taxon>
        <taxon>Pseudomonadota</taxon>
        <taxon>Alphaproteobacteria</taxon>
        <taxon>Sneathiellales</taxon>
        <taxon>Sneathiellaceae</taxon>
        <taxon>Oceanibacterium</taxon>
    </lineage>
</organism>
<dbReference type="Proteomes" id="UP000193200">
    <property type="component" value="Unassembled WGS sequence"/>
</dbReference>
<dbReference type="InParanoid" id="A0A1Y5R661"/>
<dbReference type="Pfam" id="PF13413">
    <property type="entry name" value="HTH_25"/>
    <property type="match status" value="1"/>
</dbReference>
<dbReference type="InterPro" id="IPR025194">
    <property type="entry name" value="RodZ-like_C"/>
</dbReference>
<evidence type="ECO:0000313" key="4">
    <source>
        <dbReference type="Proteomes" id="UP000193200"/>
    </source>
</evidence>
<dbReference type="RefSeq" id="WP_176244865.1">
    <property type="nucleotide sequence ID" value="NZ_FWFR01000001.1"/>
</dbReference>
<dbReference type="SMART" id="SM00530">
    <property type="entry name" value="HTH_XRE"/>
    <property type="match status" value="1"/>
</dbReference>
<feature type="compositionally biased region" description="Low complexity" evidence="1">
    <location>
        <begin position="167"/>
        <end position="182"/>
    </location>
</feature>
<dbReference type="Gene3D" id="1.10.260.40">
    <property type="entry name" value="lambda repressor-like DNA-binding domains"/>
    <property type="match status" value="1"/>
</dbReference>
<dbReference type="AlphaFoldDB" id="A0A1Y5R661"/>
<dbReference type="SUPFAM" id="SSF47413">
    <property type="entry name" value="lambda repressor-like DNA-binding domains"/>
    <property type="match status" value="1"/>
</dbReference>